<dbReference type="InterPro" id="IPR045249">
    <property type="entry name" value="HARBI1-like"/>
</dbReference>
<evidence type="ECO:0000256" key="3">
    <source>
        <dbReference type="ARBA" id="ARBA00004496"/>
    </source>
</evidence>
<evidence type="ECO:0000256" key="7">
    <source>
        <dbReference type="ARBA" id="ARBA00022722"/>
    </source>
</evidence>
<evidence type="ECO:0000256" key="11">
    <source>
        <dbReference type="ARBA" id="ARBA00030126"/>
    </source>
</evidence>
<evidence type="ECO:0000256" key="12">
    <source>
        <dbReference type="ARBA" id="ARBA00045850"/>
    </source>
</evidence>
<dbReference type="GO" id="GO:0005737">
    <property type="term" value="C:cytoplasm"/>
    <property type="evidence" value="ECO:0007669"/>
    <property type="project" value="UniProtKB-SubCell"/>
</dbReference>
<comment type="function">
    <text evidence="12">Transposase-derived protein that may have nuclease activity. Does not have transposase activity.</text>
</comment>
<dbReference type="OrthoDB" id="5852834at2759"/>
<dbReference type="PANTHER" id="PTHR22930">
    <property type="match status" value="1"/>
</dbReference>
<dbReference type="EMBL" id="UZAH01032552">
    <property type="protein sequence ID" value="VDP22505.1"/>
    <property type="molecule type" value="Genomic_DNA"/>
</dbReference>
<dbReference type="Proteomes" id="UP000050761">
    <property type="component" value="Unassembled WGS sequence"/>
</dbReference>
<gene>
    <name evidence="14" type="ORF">HPBE_LOCUS20927</name>
</gene>
<comment type="similarity">
    <text evidence="4">Belongs to the HARBI1 family.</text>
</comment>
<comment type="cofactor">
    <cofactor evidence="1">
        <name>a divalent metal cation</name>
        <dbReference type="ChEBI" id="CHEBI:60240"/>
    </cofactor>
</comment>
<evidence type="ECO:0000256" key="2">
    <source>
        <dbReference type="ARBA" id="ARBA00004123"/>
    </source>
</evidence>
<dbReference type="PRINTS" id="PR02086">
    <property type="entry name" value="PUTNUCHARBI1"/>
</dbReference>
<dbReference type="GO" id="GO:0016787">
    <property type="term" value="F:hydrolase activity"/>
    <property type="evidence" value="ECO:0007669"/>
    <property type="project" value="UniProtKB-KW"/>
</dbReference>
<organism evidence="15 16">
    <name type="scientific">Heligmosomoides polygyrus</name>
    <name type="common">Parasitic roundworm</name>
    <dbReference type="NCBI Taxonomy" id="6339"/>
    <lineage>
        <taxon>Eukaryota</taxon>
        <taxon>Metazoa</taxon>
        <taxon>Ecdysozoa</taxon>
        <taxon>Nematoda</taxon>
        <taxon>Chromadorea</taxon>
        <taxon>Rhabditida</taxon>
        <taxon>Rhabditina</taxon>
        <taxon>Rhabditomorpha</taxon>
        <taxon>Strongyloidea</taxon>
        <taxon>Heligmosomidae</taxon>
        <taxon>Heligmosomoides</taxon>
    </lineage>
</organism>
<feature type="domain" description="DDE Tnp4" evidence="13">
    <location>
        <begin position="148"/>
        <end position="280"/>
    </location>
</feature>
<reference evidence="16" key="2">
    <citation type="submission" date="2019-09" db="UniProtKB">
        <authorList>
            <consortium name="WormBaseParasite"/>
        </authorList>
    </citation>
    <scope>IDENTIFICATION</scope>
</reference>
<evidence type="ECO:0000313" key="14">
    <source>
        <dbReference type="EMBL" id="VDP22505.1"/>
    </source>
</evidence>
<keyword evidence="7" id="KW-0540">Nuclease</keyword>
<dbReference type="WBParaSite" id="HPBE_0002092801-mRNA-1">
    <property type="protein sequence ID" value="HPBE_0002092801-mRNA-1"/>
    <property type="gene ID" value="HPBE_0002092801"/>
</dbReference>
<dbReference type="InterPro" id="IPR026103">
    <property type="entry name" value="HARBI1_animal"/>
</dbReference>
<dbReference type="PANTHER" id="PTHR22930:SF289">
    <property type="entry name" value="DDE TNP4 DOMAIN-CONTAINING PROTEIN-RELATED"/>
    <property type="match status" value="1"/>
</dbReference>
<dbReference type="GO" id="GO:0005634">
    <property type="term" value="C:nucleus"/>
    <property type="evidence" value="ECO:0007669"/>
    <property type="project" value="UniProtKB-SubCell"/>
</dbReference>
<keyword evidence="6" id="KW-0963">Cytoplasm</keyword>
<accession>A0A3P8CUD6</accession>
<dbReference type="GO" id="GO:0046872">
    <property type="term" value="F:metal ion binding"/>
    <property type="evidence" value="ECO:0007669"/>
    <property type="project" value="UniProtKB-KW"/>
</dbReference>
<dbReference type="AlphaFoldDB" id="A0A183GEY2"/>
<protein>
    <recommendedName>
        <fullName evidence="5">Putative nuclease HARBI1</fullName>
    </recommendedName>
    <alternativeName>
        <fullName evidence="11">Harbinger transposase-derived nuclease</fullName>
    </alternativeName>
</protein>
<evidence type="ECO:0000256" key="8">
    <source>
        <dbReference type="ARBA" id="ARBA00022723"/>
    </source>
</evidence>
<proteinExistence type="inferred from homology"/>
<evidence type="ECO:0000313" key="15">
    <source>
        <dbReference type="Proteomes" id="UP000050761"/>
    </source>
</evidence>
<evidence type="ECO:0000256" key="9">
    <source>
        <dbReference type="ARBA" id="ARBA00022801"/>
    </source>
</evidence>
<reference evidence="14 15" key="1">
    <citation type="submission" date="2018-11" db="EMBL/GenBank/DDBJ databases">
        <authorList>
            <consortium name="Pathogen Informatics"/>
        </authorList>
    </citation>
    <scope>NUCLEOTIDE SEQUENCE [LARGE SCALE GENOMIC DNA]</scope>
</reference>
<accession>A0A183GEY2</accession>
<keyword evidence="8" id="KW-0479">Metal-binding</keyword>
<evidence type="ECO:0000313" key="16">
    <source>
        <dbReference type="WBParaSite" id="HPBE_0002092801-mRNA-1"/>
    </source>
</evidence>
<evidence type="ECO:0000256" key="4">
    <source>
        <dbReference type="ARBA" id="ARBA00006958"/>
    </source>
</evidence>
<keyword evidence="15" id="KW-1185">Reference proteome</keyword>
<keyword evidence="9" id="KW-0378">Hydrolase</keyword>
<dbReference type="InterPro" id="IPR027806">
    <property type="entry name" value="HARBI1_dom"/>
</dbReference>
<name>A0A183GEY2_HELPZ</name>
<evidence type="ECO:0000256" key="10">
    <source>
        <dbReference type="ARBA" id="ARBA00023242"/>
    </source>
</evidence>
<dbReference type="GO" id="GO:0004518">
    <property type="term" value="F:nuclease activity"/>
    <property type="evidence" value="ECO:0007669"/>
    <property type="project" value="UniProtKB-KW"/>
</dbReference>
<sequence>MEAIERELREAMIRAAAPRVFRDRLNPLDCLDDHSFRQRFRLSRRGFSHVLHLIADDLSPETARSAPLTAAQKLAIFLETIGSSSNQRITALTFGCSQATVSRVISEVSDMFYSRRSDFIKWPTEEERNDIALRFYSLCGIPNVVGALDGTHIKIMAPTESKDSYVNRKSYHSINMGAIADIDLKFIWVSANFPGRADDSKVFRSSALYRDLCSGRKEGTLLADNAYRSENFLLKPILGESRTESETRYTMAVCKGRVVVEHAFGALKRQFISLQTELRLGFQMQ</sequence>
<comment type="subcellular location">
    <subcellularLocation>
        <location evidence="3">Cytoplasm</location>
    </subcellularLocation>
    <subcellularLocation>
        <location evidence="2">Nucleus</location>
    </subcellularLocation>
</comment>
<evidence type="ECO:0000256" key="5">
    <source>
        <dbReference type="ARBA" id="ARBA00015519"/>
    </source>
</evidence>
<dbReference type="Pfam" id="PF13359">
    <property type="entry name" value="DDE_Tnp_4"/>
    <property type="match status" value="1"/>
</dbReference>
<evidence type="ECO:0000259" key="13">
    <source>
        <dbReference type="Pfam" id="PF13359"/>
    </source>
</evidence>
<evidence type="ECO:0000256" key="6">
    <source>
        <dbReference type="ARBA" id="ARBA00022490"/>
    </source>
</evidence>
<keyword evidence="10" id="KW-0539">Nucleus</keyword>
<evidence type="ECO:0000256" key="1">
    <source>
        <dbReference type="ARBA" id="ARBA00001968"/>
    </source>
</evidence>